<dbReference type="STRING" id="252740.A0A423V853"/>
<dbReference type="PRINTS" id="PR00385">
    <property type="entry name" value="P450"/>
</dbReference>
<dbReference type="CDD" id="cd11062">
    <property type="entry name" value="CYP58-like"/>
    <property type="match status" value="1"/>
</dbReference>
<evidence type="ECO:0000256" key="6">
    <source>
        <dbReference type="ARBA" id="ARBA00023004"/>
    </source>
</evidence>
<protein>
    <recommendedName>
        <fullName evidence="13">Cytochrome P450</fullName>
    </recommendedName>
</protein>
<evidence type="ECO:0000256" key="5">
    <source>
        <dbReference type="ARBA" id="ARBA00023002"/>
    </source>
</evidence>
<comment type="similarity">
    <text evidence="2 9">Belongs to the cytochrome P450 family.</text>
</comment>
<dbReference type="PANTHER" id="PTHR24305">
    <property type="entry name" value="CYTOCHROME P450"/>
    <property type="match status" value="1"/>
</dbReference>
<dbReference type="InterPro" id="IPR036396">
    <property type="entry name" value="Cyt_P450_sf"/>
</dbReference>
<gene>
    <name evidence="11" type="ORF">VSDG_10025</name>
</gene>
<evidence type="ECO:0000313" key="11">
    <source>
        <dbReference type="EMBL" id="ROV87033.1"/>
    </source>
</evidence>
<dbReference type="PANTHER" id="PTHR24305:SF157">
    <property type="entry name" value="N-ACETYLTRYPTOPHAN 6-HYDROXYLASE IVOC-RELATED"/>
    <property type="match status" value="1"/>
</dbReference>
<dbReference type="InterPro" id="IPR002401">
    <property type="entry name" value="Cyt_P450_E_grp-I"/>
</dbReference>
<dbReference type="GO" id="GO:0020037">
    <property type="term" value="F:heme binding"/>
    <property type="evidence" value="ECO:0007669"/>
    <property type="project" value="InterPro"/>
</dbReference>
<keyword evidence="3 8" id="KW-0349">Heme</keyword>
<comment type="cofactor">
    <cofactor evidence="1 8">
        <name>heme</name>
        <dbReference type="ChEBI" id="CHEBI:30413"/>
    </cofactor>
</comment>
<dbReference type="InterPro" id="IPR050121">
    <property type="entry name" value="Cytochrome_P450_monoxygenase"/>
</dbReference>
<keyword evidence="6 8" id="KW-0408">Iron</keyword>
<evidence type="ECO:0000256" key="7">
    <source>
        <dbReference type="ARBA" id="ARBA00023033"/>
    </source>
</evidence>
<evidence type="ECO:0000256" key="2">
    <source>
        <dbReference type="ARBA" id="ARBA00010617"/>
    </source>
</evidence>
<keyword evidence="10" id="KW-1133">Transmembrane helix</keyword>
<evidence type="ECO:0000256" key="8">
    <source>
        <dbReference type="PIRSR" id="PIRSR602401-1"/>
    </source>
</evidence>
<sequence>MAQFQNLQALSTVAFAPAALAASFLIFLYIVAISIHRLYLHPLRNVPGPRLAALTQWVETYYECFKGPGGQFMWEYQKWHDKYGPIVRIGPNEIHIQDPTFYETLYSQSRHSDKLKKLEHRFNNEMSSFASAEHSVHRLRRGALNPFFSKAKIAQHSANIQHHMNRLCKRVVSEFLANGNILNLNNMWGAFTSDIVVGYCLEQPYDFILKPDFRAEFSDAMADLTNQVHWITQFPWMLKLSKLLPDWLVTRLAPPMRSIMAFNDEMETQILRAKAVHESGDKPDRPDKLVATESLFTALLESDLPPSELSLKRLQHEAISVIGAGIETTMYTLSTCSYHLLANPDILAKLKAELLAAIPDAEQIPRLEALTQLPYLNNVVNEALRFSYGTPQRIPRLSPTPMVYSSKFTSGEYHLPVGTVVSMDHYTASHDPWLFPEPLAFRPERWEGNPRAPDGKPLTRYMIAFGKGTRSCVGMQLAYADIYIGLATFFRRFDCELYQTSRDAVDIYMDCFVPRPKPGTKGVRVKVISII</sequence>
<evidence type="ECO:0000256" key="4">
    <source>
        <dbReference type="ARBA" id="ARBA00022723"/>
    </source>
</evidence>
<reference evidence="11 12" key="1">
    <citation type="submission" date="2015-09" db="EMBL/GenBank/DDBJ databases">
        <title>Host preference determinants of Valsa canker pathogens revealed by comparative genomics.</title>
        <authorList>
            <person name="Yin Z."/>
            <person name="Huang L."/>
        </authorList>
    </citation>
    <scope>NUCLEOTIDE SEQUENCE [LARGE SCALE GENOMIC DNA]</scope>
    <source>
        <strain evidence="11 12">YSFL</strain>
    </source>
</reference>
<dbReference type="EMBL" id="LJZO01000097">
    <property type="protein sequence ID" value="ROV87033.1"/>
    <property type="molecule type" value="Genomic_DNA"/>
</dbReference>
<dbReference type="GO" id="GO:0004497">
    <property type="term" value="F:monooxygenase activity"/>
    <property type="evidence" value="ECO:0007669"/>
    <property type="project" value="UniProtKB-KW"/>
</dbReference>
<dbReference type="PROSITE" id="PS00086">
    <property type="entry name" value="CYTOCHROME_P450"/>
    <property type="match status" value="1"/>
</dbReference>
<comment type="caution">
    <text evidence="11">The sequence shown here is derived from an EMBL/GenBank/DDBJ whole genome shotgun (WGS) entry which is preliminary data.</text>
</comment>
<name>A0A423V853_CYTCH</name>
<evidence type="ECO:0000256" key="3">
    <source>
        <dbReference type="ARBA" id="ARBA00022617"/>
    </source>
</evidence>
<accession>A0A423V853</accession>
<feature type="transmembrane region" description="Helical" evidence="10">
    <location>
        <begin position="12"/>
        <end position="35"/>
    </location>
</feature>
<evidence type="ECO:0000256" key="9">
    <source>
        <dbReference type="RuleBase" id="RU000461"/>
    </source>
</evidence>
<evidence type="ECO:0000256" key="10">
    <source>
        <dbReference type="SAM" id="Phobius"/>
    </source>
</evidence>
<evidence type="ECO:0008006" key="13">
    <source>
        <dbReference type="Google" id="ProtNLM"/>
    </source>
</evidence>
<dbReference type="InterPro" id="IPR017972">
    <property type="entry name" value="Cyt_P450_CS"/>
</dbReference>
<dbReference type="AlphaFoldDB" id="A0A423V853"/>
<dbReference type="SUPFAM" id="SSF48264">
    <property type="entry name" value="Cytochrome P450"/>
    <property type="match status" value="1"/>
</dbReference>
<dbReference type="GO" id="GO:0005506">
    <property type="term" value="F:iron ion binding"/>
    <property type="evidence" value="ECO:0007669"/>
    <property type="project" value="InterPro"/>
</dbReference>
<proteinExistence type="inferred from homology"/>
<keyword evidence="4 8" id="KW-0479">Metal-binding</keyword>
<dbReference type="GO" id="GO:0016705">
    <property type="term" value="F:oxidoreductase activity, acting on paired donors, with incorporation or reduction of molecular oxygen"/>
    <property type="evidence" value="ECO:0007669"/>
    <property type="project" value="InterPro"/>
</dbReference>
<keyword evidence="7 9" id="KW-0503">Monooxygenase</keyword>
<feature type="binding site" description="axial binding residue" evidence="8">
    <location>
        <position position="472"/>
    </location>
    <ligand>
        <name>heme</name>
        <dbReference type="ChEBI" id="CHEBI:30413"/>
    </ligand>
    <ligandPart>
        <name>Fe</name>
        <dbReference type="ChEBI" id="CHEBI:18248"/>
    </ligandPart>
</feature>
<dbReference type="Proteomes" id="UP000284375">
    <property type="component" value="Unassembled WGS sequence"/>
</dbReference>
<evidence type="ECO:0000313" key="12">
    <source>
        <dbReference type="Proteomes" id="UP000284375"/>
    </source>
</evidence>
<evidence type="ECO:0000256" key="1">
    <source>
        <dbReference type="ARBA" id="ARBA00001971"/>
    </source>
</evidence>
<dbReference type="PRINTS" id="PR00463">
    <property type="entry name" value="EP450I"/>
</dbReference>
<dbReference type="Gene3D" id="1.10.630.10">
    <property type="entry name" value="Cytochrome P450"/>
    <property type="match status" value="1"/>
</dbReference>
<dbReference type="Pfam" id="PF00067">
    <property type="entry name" value="p450"/>
    <property type="match status" value="1"/>
</dbReference>
<keyword evidence="5 9" id="KW-0560">Oxidoreductase</keyword>
<organism evidence="11 12">
    <name type="scientific">Cytospora chrysosperma</name>
    <name type="common">Cytospora canker fungus</name>
    <name type="synonym">Sphaeria chrysosperma</name>
    <dbReference type="NCBI Taxonomy" id="252740"/>
    <lineage>
        <taxon>Eukaryota</taxon>
        <taxon>Fungi</taxon>
        <taxon>Dikarya</taxon>
        <taxon>Ascomycota</taxon>
        <taxon>Pezizomycotina</taxon>
        <taxon>Sordariomycetes</taxon>
        <taxon>Sordariomycetidae</taxon>
        <taxon>Diaporthales</taxon>
        <taxon>Cytosporaceae</taxon>
        <taxon>Cytospora</taxon>
    </lineage>
</organism>
<keyword evidence="10" id="KW-0812">Transmembrane</keyword>
<keyword evidence="10" id="KW-0472">Membrane</keyword>
<dbReference type="InterPro" id="IPR001128">
    <property type="entry name" value="Cyt_P450"/>
</dbReference>
<dbReference type="OrthoDB" id="3945418at2759"/>
<keyword evidence="12" id="KW-1185">Reference proteome</keyword>